<dbReference type="STRING" id="1173027.Mic7113_2935"/>
<keyword evidence="2" id="KW-1185">Reference proteome</keyword>
<dbReference type="OrthoDB" id="10012477at2"/>
<dbReference type="HOGENOM" id="CLU_1388839_0_0_3"/>
<reference evidence="1 2" key="1">
    <citation type="submission" date="2012-06" db="EMBL/GenBank/DDBJ databases">
        <title>Finished chromosome of genome of Microcoleus sp. PCC 7113.</title>
        <authorList>
            <consortium name="US DOE Joint Genome Institute"/>
            <person name="Gugger M."/>
            <person name="Coursin T."/>
            <person name="Rippka R."/>
            <person name="Tandeau De Marsac N."/>
            <person name="Huntemann M."/>
            <person name="Wei C.-L."/>
            <person name="Han J."/>
            <person name="Detter J.C."/>
            <person name="Han C."/>
            <person name="Tapia R."/>
            <person name="Chen A."/>
            <person name="Kyrpides N."/>
            <person name="Mavromatis K."/>
            <person name="Markowitz V."/>
            <person name="Szeto E."/>
            <person name="Ivanova N."/>
            <person name="Pagani I."/>
            <person name="Pati A."/>
            <person name="Goodwin L."/>
            <person name="Nordberg H.P."/>
            <person name="Cantor M.N."/>
            <person name="Hua S.X."/>
            <person name="Woyke T."/>
            <person name="Kerfeld C.A."/>
        </authorList>
    </citation>
    <scope>NUCLEOTIDE SEQUENCE [LARGE SCALE GENOMIC DNA]</scope>
    <source>
        <strain evidence="1 2">PCC 7113</strain>
    </source>
</reference>
<dbReference type="EMBL" id="CP003630">
    <property type="protein sequence ID" value="AFZ18711.1"/>
    <property type="molecule type" value="Genomic_DNA"/>
</dbReference>
<gene>
    <name evidence="1" type="ORF">Mic7113_2935</name>
</gene>
<dbReference type="Proteomes" id="UP000010471">
    <property type="component" value="Chromosome"/>
</dbReference>
<proteinExistence type="predicted"/>
<dbReference type="KEGG" id="mic:Mic7113_2935"/>
<organism evidence="1 2">
    <name type="scientific">Allocoleopsis franciscana PCC 7113</name>
    <dbReference type="NCBI Taxonomy" id="1173027"/>
    <lineage>
        <taxon>Bacteria</taxon>
        <taxon>Bacillati</taxon>
        <taxon>Cyanobacteriota</taxon>
        <taxon>Cyanophyceae</taxon>
        <taxon>Coleofasciculales</taxon>
        <taxon>Coleofasciculaceae</taxon>
        <taxon>Allocoleopsis</taxon>
        <taxon>Allocoleopsis franciscana</taxon>
    </lineage>
</organism>
<evidence type="ECO:0000313" key="1">
    <source>
        <dbReference type="EMBL" id="AFZ18711.1"/>
    </source>
</evidence>
<dbReference type="RefSeq" id="WP_015182860.1">
    <property type="nucleotide sequence ID" value="NC_019738.1"/>
</dbReference>
<protein>
    <submittedName>
        <fullName evidence="1">Uncharacterized protein</fullName>
    </submittedName>
</protein>
<name>K9WFZ3_9CYAN</name>
<dbReference type="AlphaFoldDB" id="K9WFZ3"/>
<evidence type="ECO:0000313" key="2">
    <source>
        <dbReference type="Proteomes" id="UP000010471"/>
    </source>
</evidence>
<sequence length="196" mass="23712">MKQRKEQRWAFNQMAEWLSKNFGEKPIKQEIIDERDISWPLEEKPVRIFLIKYRLKSGLEGIGFTGPTTWSFVGFKERMALTPEEWVYCYVGWFIQFFFIHAQSATNIENKKKAEQFIQDLISRKIIEANFYRLCHIFQLEEDLIYYAIEVIKKGEQFYLVGTKDNYIFYRKDFPPMQLPPLFYFLGKTFNPFMKM</sequence>
<accession>K9WFZ3</accession>